<dbReference type="GO" id="GO:0055085">
    <property type="term" value="P:transmembrane transport"/>
    <property type="evidence" value="ECO:0007669"/>
    <property type="project" value="InterPro"/>
</dbReference>
<dbReference type="NCBIfam" id="TIGR04407">
    <property type="entry name" value="LptF_YjgP"/>
    <property type="match status" value="1"/>
</dbReference>
<keyword evidence="3 6" id="KW-0812">Transmembrane</keyword>
<organism evidence="7">
    <name type="scientific">marine metagenome</name>
    <dbReference type="NCBI Taxonomy" id="408172"/>
    <lineage>
        <taxon>unclassified sequences</taxon>
        <taxon>metagenomes</taxon>
        <taxon>ecological metagenomes</taxon>
    </lineage>
</organism>
<evidence type="ECO:0000256" key="3">
    <source>
        <dbReference type="ARBA" id="ARBA00022692"/>
    </source>
</evidence>
<sequence length="774" mass="85809">MVRIIDRYLIREIATPFLLALSVFTFLLMLPPLVEVAEGLIAKGVAPQTTVWIMLTLVPQALGVTIPMAFLVGLLVALGRLSRDREAVALQACGVSPAGLLRPILTCSVLAAAATIFTLVWLLPNANQSFRETTYSIIATRVQAEVKPRVFYEDFPGVILYVQDSTADSPIWSNVFLADTRTPGRPEIFVSEKGQVALNRLDRQVAIILENGVRHDVSPERPEEYEVHEFERIVMSLDPDTVFPRMGPQRGYPELTIAELENEVLDMRAAGLSPHRPIMEIHRKFSIPVACLVFALIGLAFGLSNRRDRRISSFVVGIGVIFVYYVWMYVAEAAAKGALVSPHLAMWLPNLALGLPALLFVWRRVFTVDGRLLPRSWRFGSIRKPESQSSPGRSVTKSKAEPIKTSGNLLSPLIPRLNLLDQYVLRHYFKVVALAFVGMLGIFYIATFIDLSDKLFKGETTATVLLEYFWFATPQYIYYVLPISTLIATLVTIGLITRTSELVVMKACGISLYRVAAPLFFLGVVWSVLLFGLGETILASSNRRAEAIRHVVRGGSPQTFDVLNRKWIVAPDGSIYHYAYLDPALQELHGFSVYEFSDSTWALSRRTFVNKATFQDPWAGEGVWVRSFDASLDVMPYEYVGEADLPLQPPEFFVTEGPDAERMNFTQLQRYIGELEAGGFNVTELLVALQRKLSFPFITIVMTLIGIPFAVITGRYGAMYATGAGLAIAMGYWITLSVFAAVGAAGLLLPVLAAWAPNILFGAAASYLLLTVRT</sequence>
<evidence type="ECO:0000256" key="2">
    <source>
        <dbReference type="ARBA" id="ARBA00022475"/>
    </source>
</evidence>
<proteinExistence type="predicted"/>
<evidence type="ECO:0000313" key="7">
    <source>
        <dbReference type="EMBL" id="SVA05785.1"/>
    </source>
</evidence>
<gene>
    <name evidence="7" type="ORF">METZ01_LOCUS58639</name>
</gene>
<dbReference type="GO" id="GO:0015920">
    <property type="term" value="P:lipopolysaccharide transport"/>
    <property type="evidence" value="ECO:0007669"/>
    <property type="project" value="TreeGrafter"/>
</dbReference>
<reference evidence="7" key="1">
    <citation type="submission" date="2018-05" db="EMBL/GenBank/DDBJ databases">
        <authorList>
            <person name="Lanie J.A."/>
            <person name="Ng W.-L."/>
            <person name="Kazmierczak K.M."/>
            <person name="Andrzejewski T.M."/>
            <person name="Davidsen T.M."/>
            <person name="Wayne K.J."/>
            <person name="Tettelin H."/>
            <person name="Glass J.I."/>
            <person name="Rusch D."/>
            <person name="Podicherti R."/>
            <person name="Tsui H.-C.T."/>
            <person name="Winkler M.E."/>
        </authorList>
    </citation>
    <scope>NUCLEOTIDE SEQUENCE</scope>
</reference>
<dbReference type="PANTHER" id="PTHR33529">
    <property type="entry name" value="SLR0882 PROTEIN-RELATED"/>
    <property type="match status" value="1"/>
</dbReference>
<protein>
    <recommendedName>
        <fullName evidence="8">Lipopolysaccharide export system permease protein LptF</fullName>
    </recommendedName>
</protein>
<dbReference type="PANTHER" id="PTHR33529:SF6">
    <property type="entry name" value="YJGP_YJGQ FAMILY PERMEASE"/>
    <property type="match status" value="1"/>
</dbReference>
<dbReference type="Pfam" id="PF03739">
    <property type="entry name" value="LptF_LptG"/>
    <property type="match status" value="2"/>
</dbReference>
<dbReference type="GO" id="GO:0043190">
    <property type="term" value="C:ATP-binding cassette (ABC) transporter complex"/>
    <property type="evidence" value="ECO:0007669"/>
    <property type="project" value="InterPro"/>
</dbReference>
<feature type="transmembrane region" description="Helical" evidence="6">
    <location>
        <begin position="755"/>
        <end position="772"/>
    </location>
</feature>
<keyword evidence="2" id="KW-1003">Cell membrane</keyword>
<evidence type="ECO:0008006" key="8">
    <source>
        <dbReference type="Google" id="ProtNLM"/>
    </source>
</evidence>
<evidence type="ECO:0000256" key="6">
    <source>
        <dbReference type="SAM" id="Phobius"/>
    </source>
</evidence>
<feature type="transmembrane region" description="Helical" evidence="6">
    <location>
        <begin position="100"/>
        <end position="123"/>
    </location>
</feature>
<feature type="transmembrane region" description="Helical" evidence="6">
    <location>
        <begin position="343"/>
        <end position="362"/>
    </location>
</feature>
<comment type="subcellular location">
    <subcellularLocation>
        <location evidence="1">Cell membrane</location>
        <topology evidence="1">Multi-pass membrane protein</topology>
    </subcellularLocation>
</comment>
<feature type="transmembrane region" description="Helical" evidence="6">
    <location>
        <begin position="311"/>
        <end position="331"/>
    </location>
</feature>
<evidence type="ECO:0000256" key="4">
    <source>
        <dbReference type="ARBA" id="ARBA00022989"/>
    </source>
</evidence>
<evidence type="ECO:0000256" key="1">
    <source>
        <dbReference type="ARBA" id="ARBA00004651"/>
    </source>
</evidence>
<feature type="transmembrane region" description="Helical" evidence="6">
    <location>
        <begin position="693"/>
        <end position="712"/>
    </location>
</feature>
<feature type="transmembrane region" description="Helical" evidence="6">
    <location>
        <begin position="285"/>
        <end position="304"/>
    </location>
</feature>
<feature type="transmembrane region" description="Helical" evidence="6">
    <location>
        <begin position="476"/>
        <end position="496"/>
    </location>
</feature>
<accession>A0A381SP17</accession>
<evidence type="ECO:0000256" key="5">
    <source>
        <dbReference type="ARBA" id="ARBA00023136"/>
    </source>
</evidence>
<name>A0A381SP17_9ZZZZ</name>
<dbReference type="EMBL" id="UINC01003376">
    <property type="protein sequence ID" value="SVA05785.1"/>
    <property type="molecule type" value="Genomic_DNA"/>
</dbReference>
<keyword evidence="4 6" id="KW-1133">Transmembrane helix</keyword>
<feature type="transmembrane region" description="Helical" evidence="6">
    <location>
        <begin position="724"/>
        <end position="749"/>
    </location>
</feature>
<feature type="transmembrane region" description="Helical" evidence="6">
    <location>
        <begin position="52"/>
        <end position="79"/>
    </location>
</feature>
<feature type="transmembrane region" description="Helical" evidence="6">
    <location>
        <begin position="516"/>
        <end position="534"/>
    </location>
</feature>
<dbReference type="InterPro" id="IPR005495">
    <property type="entry name" value="LptG/LptF_permease"/>
</dbReference>
<keyword evidence="5 6" id="KW-0472">Membrane</keyword>
<dbReference type="InterPro" id="IPR030922">
    <property type="entry name" value="LptF"/>
</dbReference>
<feature type="transmembrane region" description="Helical" evidence="6">
    <location>
        <begin position="428"/>
        <end position="449"/>
    </location>
</feature>
<dbReference type="AlphaFoldDB" id="A0A381SP17"/>